<dbReference type="EMBL" id="JAWCUI010000077">
    <property type="protein sequence ID" value="KAL1889244.1"/>
    <property type="molecule type" value="Genomic_DNA"/>
</dbReference>
<dbReference type="Gene3D" id="2.60.120.260">
    <property type="entry name" value="Galactose-binding domain-like"/>
    <property type="match status" value="1"/>
</dbReference>
<evidence type="ECO:0008006" key="4">
    <source>
        <dbReference type="Google" id="ProtNLM"/>
    </source>
</evidence>
<name>A0ABR3YM75_9PEZI</name>
<dbReference type="SUPFAM" id="SSF49785">
    <property type="entry name" value="Galactose-binding domain-like"/>
    <property type="match status" value="1"/>
</dbReference>
<sequence length="247" mass="26161">MSEEMLSRVQATRVSPLSPHQAKRTSISFVDDNSTSTNESKLENGTLVRVQIIPEYPEVIAPMWLHEDTRPVTPSSTSSAAPSASASASSLSSIVGIQNPSFANGLDGWDITTRSGGTYSVTPSTDCGDGVATCVSLYTFSSNPSSSRNAAVYQDSIHVVDGQQYTISYGYRITSLGSGIMGVYLYGLPTGGTLSGTANVWYTYNDAFTASGSTVSIAPFQRSYVNSKTIQVTDVKLVTCPATITES</sequence>
<gene>
    <name evidence="2" type="ORF">Sste5346_008998</name>
</gene>
<dbReference type="InterPro" id="IPR008979">
    <property type="entry name" value="Galactose-bd-like_sf"/>
</dbReference>
<evidence type="ECO:0000313" key="2">
    <source>
        <dbReference type="EMBL" id="KAL1889244.1"/>
    </source>
</evidence>
<keyword evidence="3" id="KW-1185">Reference proteome</keyword>
<organism evidence="2 3">
    <name type="scientific">Sporothrix stenoceras</name>
    <dbReference type="NCBI Taxonomy" id="5173"/>
    <lineage>
        <taxon>Eukaryota</taxon>
        <taxon>Fungi</taxon>
        <taxon>Dikarya</taxon>
        <taxon>Ascomycota</taxon>
        <taxon>Pezizomycotina</taxon>
        <taxon>Sordariomycetes</taxon>
        <taxon>Sordariomycetidae</taxon>
        <taxon>Ophiostomatales</taxon>
        <taxon>Ophiostomataceae</taxon>
        <taxon>Sporothrix</taxon>
    </lineage>
</organism>
<evidence type="ECO:0000313" key="3">
    <source>
        <dbReference type="Proteomes" id="UP001583186"/>
    </source>
</evidence>
<protein>
    <recommendedName>
        <fullName evidence="4">CBM-cenC domain-containing protein</fullName>
    </recommendedName>
</protein>
<feature type="region of interest" description="Disordered" evidence="1">
    <location>
        <begin position="1"/>
        <end position="40"/>
    </location>
</feature>
<dbReference type="Proteomes" id="UP001583186">
    <property type="component" value="Unassembled WGS sequence"/>
</dbReference>
<proteinExistence type="predicted"/>
<comment type="caution">
    <text evidence="2">The sequence shown here is derived from an EMBL/GenBank/DDBJ whole genome shotgun (WGS) entry which is preliminary data.</text>
</comment>
<reference evidence="2 3" key="1">
    <citation type="journal article" date="2024" name="IMA Fungus">
        <title>IMA Genome - F19 : A genome assembly and annotation guide to empower mycologists, including annotated draft genome sequences of Ceratocystis pirilliformis, Diaporthe australafricana, Fusarium ophioides, Paecilomyces lecythidis, and Sporothrix stenoceras.</title>
        <authorList>
            <person name="Aylward J."/>
            <person name="Wilson A.M."/>
            <person name="Visagie C.M."/>
            <person name="Spraker J."/>
            <person name="Barnes I."/>
            <person name="Buitendag C."/>
            <person name="Ceriani C."/>
            <person name="Del Mar Angel L."/>
            <person name="du Plessis D."/>
            <person name="Fuchs T."/>
            <person name="Gasser K."/>
            <person name="Kramer D."/>
            <person name="Li W."/>
            <person name="Munsamy K."/>
            <person name="Piso A."/>
            <person name="Price J.L."/>
            <person name="Sonnekus B."/>
            <person name="Thomas C."/>
            <person name="van der Nest A."/>
            <person name="van Dijk A."/>
            <person name="van Heerden A."/>
            <person name="van Vuuren N."/>
            <person name="Yilmaz N."/>
            <person name="Duong T.A."/>
            <person name="van der Merwe N.A."/>
            <person name="Wingfield M.J."/>
            <person name="Wingfield B.D."/>
        </authorList>
    </citation>
    <scope>NUCLEOTIDE SEQUENCE [LARGE SCALE GENOMIC DNA]</scope>
    <source>
        <strain evidence="2 3">CMW 5346</strain>
    </source>
</reference>
<feature type="compositionally biased region" description="Polar residues" evidence="1">
    <location>
        <begin position="24"/>
        <end position="39"/>
    </location>
</feature>
<accession>A0ABR3YM75</accession>
<evidence type="ECO:0000256" key="1">
    <source>
        <dbReference type="SAM" id="MobiDB-lite"/>
    </source>
</evidence>